<gene>
    <name evidence="3" type="ORF">Afil01_11610</name>
</gene>
<dbReference type="GO" id="GO:0033926">
    <property type="term" value="F:endo-alpha-N-acetylgalactosaminidase activity"/>
    <property type="evidence" value="ECO:0007669"/>
    <property type="project" value="InterPro"/>
</dbReference>
<dbReference type="InterPro" id="IPR013222">
    <property type="entry name" value="Glyco_hyd_98_carb-bd"/>
</dbReference>
<sequence length="1261" mass="133382">MTRRPWVLGLAACTAAGALVAVPASPALADDTATIGSPELSVAVGREFPRIVSYAHTPTGAVVHGRSTPLDTVLINGTALKPVITAEFGADARYHLAFPQGVSMDARISVEGATVTFAVTAIDDTDALRVNTIAIPGQDLVSVRSTDTAAQIAAARLDIDASRVGDTIYPVTAATAPDASPIGANYVLAAANGAAVAIETNSVYDKPTGTNAAANGRVMRQARSRDGYREVGLWSGEWTYRGAGASATDTEPLPLVRIALTGDANADAAVDWQDAAIALRPLQPAITGAANTPYRVVPRIPFNIASLATHPFGKTLDDTKRIALATDGLGQFVLLKGYQSEGHDAAHADYGGNYNTRAGGLGELNTLLEEGRAYNAEFGVHVNATEAYPEAHSFSEQMVDPSAKGWAWMDQSYYIDQRRDLTTGAVMDRFDQLFAETNHNLSFVYIDVYYSQGWLADSLSRRLNEAGVAVASEWSHRLPSNQIWSHWANDPDYGPDSSRGVSSHILRFIGNDAKDVFVQHPLLGGSRMSDFEGWTGEVDFNAFLANVFTYNVPTKYLQRSPVTRWAEHEIGFADGSRVSDADGVRRITAPYGEVAAGDAYLLPWPDGSGGTKLYHYNKTGGTTTFAVPPGLTTATLYKLSDTGRKDAVQVPVVDGKVTLTAEAGVPYVLYSHEVAATSVTYGTGTPVADPGFNAGTFGPAWTTRGEATVERNARGQYEAIAGDGRTSIAQKIGGLAPGTYVASANIEIEPGKEREATISVTSGHKTAANGIERSSLRNNNNSDEKVGTNSQRVRVYFDVTAGKPVTLTLGAGRGSARVTFDDVRVVPGVRPAAGSTWDFEHVDQGWGPFYRGGEKDAGDANTHLSELHAPYTQAGWNGKVIDDVLAGQWSLKSFEYDDKLAYRTTPATVAFKAGHRYRVAFSYENELAGAYGWVLGVDGPGGTRDLSVTPFPQATTPTAHVQEFTAGKCGDYWVGLRRLPPNSDQVEFALDDFTVVDLGPAPAEGNCGAVSIAAKDAKLTPGKANEVTTTFVNGEPGTVRDVSLALAVPTGWTATASGTTARRLDSGESLTVKWAVTPPADAADIGHALTGTVAYRAHGRQTVTGTSVVRTLPPPPSGVVYASDHTWISATGGWGPVERDRANGGQGKGDGPPLTLNGVAYPKGLGTHAPSEVVYFLGGRCSTFTASVGVDDAQPTRGTIRFHVYDGDRELAVSPLMRADSATFALTASLTGVEYLRLVVDDGGDGNGNDHADWADAKFAC</sequence>
<dbReference type="InterPro" id="IPR014718">
    <property type="entry name" value="GH-type_carb-bd"/>
</dbReference>
<dbReference type="Gene3D" id="2.60.120.1060">
    <property type="entry name" value="NPCBM/NEW2 domain"/>
    <property type="match status" value="1"/>
</dbReference>
<dbReference type="InterPro" id="IPR025706">
    <property type="entry name" value="Endoa_GalNAc"/>
</dbReference>
<evidence type="ECO:0000256" key="1">
    <source>
        <dbReference type="SAM" id="SignalP"/>
    </source>
</evidence>
<feature type="chain" id="PRO_5040779312" description="Glycosyl hydrolase family 98 putative carbohydrate-binding module domain-containing protein" evidence="1">
    <location>
        <begin position="30"/>
        <end position="1261"/>
    </location>
</feature>
<dbReference type="Gene3D" id="2.70.98.10">
    <property type="match status" value="1"/>
</dbReference>
<evidence type="ECO:0000259" key="2">
    <source>
        <dbReference type="SMART" id="SM00776"/>
    </source>
</evidence>
<dbReference type="InterPro" id="IPR008979">
    <property type="entry name" value="Galactose-bd-like_sf"/>
</dbReference>
<dbReference type="SMART" id="SM00776">
    <property type="entry name" value="NPCBM"/>
    <property type="match status" value="1"/>
</dbReference>
<dbReference type="Gene3D" id="2.60.120.260">
    <property type="entry name" value="Galactose-binding domain-like"/>
    <property type="match status" value="2"/>
</dbReference>
<feature type="signal peptide" evidence="1">
    <location>
        <begin position="1"/>
        <end position="29"/>
    </location>
</feature>
<organism evidence="3 4">
    <name type="scientific">Actinorhabdospora filicis</name>
    <dbReference type="NCBI Taxonomy" id="1785913"/>
    <lineage>
        <taxon>Bacteria</taxon>
        <taxon>Bacillati</taxon>
        <taxon>Actinomycetota</taxon>
        <taxon>Actinomycetes</taxon>
        <taxon>Micromonosporales</taxon>
        <taxon>Micromonosporaceae</taxon>
        <taxon>Actinorhabdospora</taxon>
    </lineage>
</organism>
<accession>A0A9W6W7A4</accession>
<reference evidence="3" key="1">
    <citation type="submission" date="2023-03" db="EMBL/GenBank/DDBJ databases">
        <title>Actinorhabdospora filicis NBRC 111898.</title>
        <authorList>
            <person name="Ichikawa N."/>
            <person name="Sato H."/>
            <person name="Tonouchi N."/>
        </authorList>
    </citation>
    <scope>NUCLEOTIDE SEQUENCE</scope>
    <source>
        <strain evidence="3">NBRC 111898</strain>
    </source>
</reference>
<dbReference type="Gene3D" id="3.20.20.80">
    <property type="entry name" value="Glycosidases"/>
    <property type="match status" value="1"/>
</dbReference>
<dbReference type="InterPro" id="IPR040633">
    <property type="entry name" value="Gal_mutarotas_3"/>
</dbReference>
<dbReference type="Pfam" id="PF17451">
    <property type="entry name" value="Glyco_hyd_101C"/>
    <property type="match status" value="1"/>
</dbReference>
<dbReference type="Pfam" id="PF12905">
    <property type="entry name" value="Glyco_hydro_101"/>
    <property type="match status" value="1"/>
</dbReference>
<keyword evidence="4" id="KW-1185">Reference proteome</keyword>
<dbReference type="Pfam" id="PF17974">
    <property type="entry name" value="GalBD_like"/>
    <property type="match status" value="1"/>
</dbReference>
<dbReference type="InterPro" id="IPR040502">
    <property type="entry name" value="GH101_dom-6"/>
</dbReference>
<dbReference type="Pfam" id="PF08305">
    <property type="entry name" value="NPCBM"/>
    <property type="match status" value="1"/>
</dbReference>
<protein>
    <recommendedName>
        <fullName evidence="2">Glycosyl hydrolase family 98 putative carbohydrate-binding module domain-containing protein</fullName>
    </recommendedName>
</protein>
<dbReference type="SUPFAM" id="SSF49785">
    <property type="entry name" value="Galactose-binding domain-like"/>
    <property type="match status" value="1"/>
</dbReference>
<keyword evidence="1" id="KW-0732">Signal</keyword>
<comment type="caution">
    <text evidence="3">The sequence shown here is derived from an EMBL/GenBank/DDBJ whole genome shotgun (WGS) entry which is preliminary data.</text>
</comment>
<dbReference type="AlphaFoldDB" id="A0A9W6W7A4"/>
<dbReference type="InterPro" id="IPR013780">
    <property type="entry name" value="Glyco_hydro_b"/>
</dbReference>
<feature type="domain" description="Glycosyl hydrolase family 98 putative carbohydrate-binding module" evidence="2">
    <location>
        <begin position="1116"/>
        <end position="1261"/>
    </location>
</feature>
<dbReference type="Pfam" id="PF21466">
    <property type="entry name" value="GH101_dom-5"/>
    <property type="match status" value="1"/>
</dbReference>
<evidence type="ECO:0000313" key="4">
    <source>
        <dbReference type="Proteomes" id="UP001165079"/>
    </source>
</evidence>
<dbReference type="Pfam" id="PF10633">
    <property type="entry name" value="NPCBM_assoc"/>
    <property type="match status" value="1"/>
</dbReference>
<dbReference type="CDD" id="cd14244">
    <property type="entry name" value="GH_101_like"/>
    <property type="match status" value="1"/>
</dbReference>
<dbReference type="InterPro" id="IPR038637">
    <property type="entry name" value="NPCBM_sf"/>
</dbReference>
<name>A0A9W6W7A4_9ACTN</name>
<proteinExistence type="predicted"/>
<dbReference type="InterPro" id="IPR018905">
    <property type="entry name" value="A-galactase_NEW3"/>
</dbReference>
<dbReference type="RefSeq" id="WP_285661534.1">
    <property type="nucleotide sequence ID" value="NZ_BSTX01000001.1"/>
</dbReference>
<evidence type="ECO:0000313" key="3">
    <source>
        <dbReference type="EMBL" id="GLZ76354.1"/>
    </source>
</evidence>
<dbReference type="Proteomes" id="UP001165079">
    <property type="component" value="Unassembled WGS sequence"/>
</dbReference>
<dbReference type="InterPro" id="IPR049314">
    <property type="entry name" value="GH101_dom-5"/>
</dbReference>
<dbReference type="InterPro" id="IPR035364">
    <property type="entry name" value="Beta_sandwich_GH101"/>
</dbReference>
<dbReference type="Pfam" id="PF18080">
    <property type="entry name" value="Gal_mutarotas_3"/>
    <property type="match status" value="1"/>
</dbReference>
<dbReference type="GO" id="GO:0030246">
    <property type="term" value="F:carbohydrate binding"/>
    <property type="evidence" value="ECO:0007669"/>
    <property type="project" value="InterPro"/>
</dbReference>
<dbReference type="Gene3D" id="2.60.40.1180">
    <property type="entry name" value="Golgi alpha-mannosidase II"/>
    <property type="match status" value="1"/>
</dbReference>
<dbReference type="EMBL" id="BSTX01000001">
    <property type="protein sequence ID" value="GLZ76354.1"/>
    <property type="molecule type" value="Genomic_DNA"/>
</dbReference>